<gene>
    <name evidence="1" type="ORF">WN944_006562</name>
</gene>
<dbReference type="EMBL" id="JBCGBO010000003">
    <property type="protein sequence ID" value="KAK9214569.1"/>
    <property type="molecule type" value="Genomic_DNA"/>
</dbReference>
<proteinExistence type="predicted"/>
<name>A0AAP0MLJ7_9ROSI</name>
<sequence length="69" mass="7654">MQAMKGVVSLFSGNTLQLHKGDLRILYISMDPLIKTCTAERDITITLIDSGICLDFRSQKKADLIIGIE</sequence>
<organism evidence="1 2">
    <name type="scientific">Citrus x changshan-huyou</name>
    <dbReference type="NCBI Taxonomy" id="2935761"/>
    <lineage>
        <taxon>Eukaryota</taxon>
        <taxon>Viridiplantae</taxon>
        <taxon>Streptophyta</taxon>
        <taxon>Embryophyta</taxon>
        <taxon>Tracheophyta</taxon>
        <taxon>Spermatophyta</taxon>
        <taxon>Magnoliopsida</taxon>
        <taxon>eudicotyledons</taxon>
        <taxon>Gunneridae</taxon>
        <taxon>Pentapetalae</taxon>
        <taxon>rosids</taxon>
        <taxon>malvids</taxon>
        <taxon>Sapindales</taxon>
        <taxon>Rutaceae</taxon>
        <taxon>Aurantioideae</taxon>
        <taxon>Citrus</taxon>
    </lineage>
</organism>
<evidence type="ECO:0000313" key="1">
    <source>
        <dbReference type="EMBL" id="KAK9214569.1"/>
    </source>
</evidence>
<keyword evidence="2" id="KW-1185">Reference proteome</keyword>
<evidence type="ECO:0000313" key="2">
    <source>
        <dbReference type="Proteomes" id="UP001428341"/>
    </source>
</evidence>
<dbReference type="AlphaFoldDB" id="A0AAP0MLJ7"/>
<comment type="caution">
    <text evidence="1">The sequence shown here is derived from an EMBL/GenBank/DDBJ whole genome shotgun (WGS) entry which is preliminary data.</text>
</comment>
<dbReference type="Proteomes" id="UP001428341">
    <property type="component" value="Unassembled WGS sequence"/>
</dbReference>
<accession>A0AAP0MLJ7</accession>
<protein>
    <submittedName>
        <fullName evidence="1">Uncharacterized protein</fullName>
    </submittedName>
</protein>
<reference evidence="1 2" key="1">
    <citation type="submission" date="2024-05" db="EMBL/GenBank/DDBJ databases">
        <title>Haplotype-resolved chromosome-level genome assembly of Huyou (Citrus changshanensis).</title>
        <authorList>
            <person name="Miao C."/>
            <person name="Chen W."/>
            <person name="Wu Y."/>
            <person name="Wang L."/>
            <person name="Zhao S."/>
            <person name="Grierson D."/>
            <person name="Xu C."/>
            <person name="Chen K."/>
        </authorList>
    </citation>
    <scope>NUCLEOTIDE SEQUENCE [LARGE SCALE GENOMIC DNA]</scope>
    <source>
        <strain evidence="1">01-14</strain>
        <tissue evidence="1">Leaf</tissue>
    </source>
</reference>